<protein>
    <submittedName>
        <fullName evidence="2">Uncharacterized protein</fullName>
    </submittedName>
</protein>
<sequence>MEPTQVSFVRFPLVARPRPACAPLNTRVGDLCELAGTAERDSDTSKASTVFNPGRPPGHRPRPARPGPHLVPHHAALYLTSCPLTGRAARHALEPS</sequence>
<dbReference type="Proteomes" id="UP000186096">
    <property type="component" value="Unassembled WGS sequence"/>
</dbReference>
<reference evidence="3" key="1">
    <citation type="submission" date="2017-01" db="EMBL/GenBank/DDBJ databases">
        <authorList>
            <person name="Varghese N."/>
            <person name="Submissions S."/>
        </authorList>
    </citation>
    <scope>NUCLEOTIDE SEQUENCE [LARGE SCALE GENOMIC DNA]</scope>
    <source>
        <strain evidence="3">ATCC 12950</strain>
    </source>
</reference>
<gene>
    <name evidence="2" type="ORF">SAMN05421833_12931</name>
</gene>
<dbReference type="AlphaFoldDB" id="A0A1N7GHY7"/>
<keyword evidence="3" id="KW-1185">Reference proteome</keyword>
<feature type="region of interest" description="Disordered" evidence="1">
    <location>
        <begin position="38"/>
        <end position="69"/>
    </location>
</feature>
<proteinExistence type="predicted"/>
<dbReference type="RefSeq" id="WP_143734633.1">
    <property type="nucleotide sequence ID" value="NZ_FTNI01000029.1"/>
</dbReference>
<evidence type="ECO:0000313" key="2">
    <source>
        <dbReference type="EMBL" id="SIS12139.1"/>
    </source>
</evidence>
<accession>A0A1N7GHY7</accession>
<name>A0A1N7GHY7_9ACTN</name>
<dbReference type="EMBL" id="FTNI01000029">
    <property type="protein sequence ID" value="SIS12139.1"/>
    <property type="molecule type" value="Genomic_DNA"/>
</dbReference>
<evidence type="ECO:0000256" key="1">
    <source>
        <dbReference type="SAM" id="MobiDB-lite"/>
    </source>
</evidence>
<evidence type="ECO:0000313" key="3">
    <source>
        <dbReference type="Proteomes" id="UP000186096"/>
    </source>
</evidence>
<dbReference type="OrthoDB" id="3504852at2"/>
<dbReference type="STRING" id="58117.SAMN05421833_12931"/>
<organism evidence="2 3">
    <name type="scientific">Microbispora rosea</name>
    <dbReference type="NCBI Taxonomy" id="58117"/>
    <lineage>
        <taxon>Bacteria</taxon>
        <taxon>Bacillati</taxon>
        <taxon>Actinomycetota</taxon>
        <taxon>Actinomycetes</taxon>
        <taxon>Streptosporangiales</taxon>
        <taxon>Streptosporangiaceae</taxon>
        <taxon>Microbispora</taxon>
    </lineage>
</organism>